<gene>
    <name evidence="3" type="ORF">BSAL_51495</name>
</gene>
<feature type="coiled-coil region" evidence="1">
    <location>
        <begin position="94"/>
        <end position="128"/>
    </location>
</feature>
<keyword evidence="4" id="KW-1185">Reference proteome</keyword>
<dbReference type="VEuPathDB" id="TriTrypDB:BSAL_51495"/>
<evidence type="ECO:0000256" key="1">
    <source>
        <dbReference type="SAM" id="Coils"/>
    </source>
</evidence>
<reference evidence="4" key="1">
    <citation type="submission" date="2015-09" db="EMBL/GenBank/DDBJ databases">
        <authorList>
            <consortium name="Pathogen Informatics"/>
        </authorList>
    </citation>
    <scope>NUCLEOTIDE SEQUENCE [LARGE SCALE GENOMIC DNA]</scope>
    <source>
        <strain evidence="4">Lake Konstanz</strain>
    </source>
</reference>
<sequence length="145" mass="17019">MPATSANTHEAPPLRSGRNVTTKPTMRDLNAKLQVMKAEHQAMKADLRTLFNHQTWVQEELDIMDESQEIDRDRDGWSEKRMAYLEHYLTDEEYNEVKDGLDDVLRDIVDAENREKALRYKIEELERTIIRISRLNESDETTVAE</sequence>
<name>A0A0S4IKT2_BODSA</name>
<protein>
    <submittedName>
        <fullName evidence="3">Uncharacterized protein</fullName>
    </submittedName>
</protein>
<evidence type="ECO:0000313" key="3">
    <source>
        <dbReference type="EMBL" id="CUE67733.1"/>
    </source>
</evidence>
<accession>A0A0S4IKT2</accession>
<keyword evidence="1" id="KW-0175">Coiled coil</keyword>
<organism evidence="3 4">
    <name type="scientific">Bodo saltans</name>
    <name type="common">Flagellated protozoan</name>
    <dbReference type="NCBI Taxonomy" id="75058"/>
    <lineage>
        <taxon>Eukaryota</taxon>
        <taxon>Discoba</taxon>
        <taxon>Euglenozoa</taxon>
        <taxon>Kinetoplastea</taxon>
        <taxon>Metakinetoplastina</taxon>
        <taxon>Eubodonida</taxon>
        <taxon>Bodonidae</taxon>
        <taxon>Bodo</taxon>
    </lineage>
</organism>
<evidence type="ECO:0000313" key="4">
    <source>
        <dbReference type="Proteomes" id="UP000051952"/>
    </source>
</evidence>
<dbReference type="Proteomes" id="UP000051952">
    <property type="component" value="Unassembled WGS sequence"/>
</dbReference>
<evidence type="ECO:0000256" key="2">
    <source>
        <dbReference type="SAM" id="MobiDB-lite"/>
    </source>
</evidence>
<feature type="region of interest" description="Disordered" evidence="2">
    <location>
        <begin position="1"/>
        <end position="23"/>
    </location>
</feature>
<dbReference type="EMBL" id="CYKH01000062">
    <property type="protein sequence ID" value="CUE67733.1"/>
    <property type="molecule type" value="Genomic_DNA"/>
</dbReference>
<proteinExistence type="predicted"/>
<dbReference type="AlphaFoldDB" id="A0A0S4IKT2"/>